<dbReference type="AlphaFoldDB" id="A0A2H3D647"/>
<dbReference type="InParanoid" id="A0A2H3D647"/>
<evidence type="ECO:0000256" key="1">
    <source>
        <dbReference type="SAM" id="MobiDB-lite"/>
    </source>
</evidence>
<gene>
    <name evidence="2" type="ORF">ARMGADRAFT_1088310</name>
</gene>
<evidence type="ECO:0000313" key="3">
    <source>
        <dbReference type="Proteomes" id="UP000217790"/>
    </source>
</evidence>
<feature type="region of interest" description="Disordered" evidence="1">
    <location>
        <begin position="1"/>
        <end position="55"/>
    </location>
</feature>
<dbReference type="EMBL" id="KZ293697">
    <property type="protein sequence ID" value="PBK84537.1"/>
    <property type="molecule type" value="Genomic_DNA"/>
</dbReference>
<name>A0A2H3D647_ARMGA</name>
<accession>A0A2H3D647</accession>
<keyword evidence="3" id="KW-1185">Reference proteome</keyword>
<proteinExistence type="predicted"/>
<organism evidence="2 3">
    <name type="scientific">Armillaria gallica</name>
    <name type="common">Bulbous honey fungus</name>
    <name type="synonym">Armillaria bulbosa</name>
    <dbReference type="NCBI Taxonomy" id="47427"/>
    <lineage>
        <taxon>Eukaryota</taxon>
        <taxon>Fungi</taxon>
        <taxon>Dikarya</taxon>
        <taxon>Basidiomycota</taxon>
        <taxon>Agaricomycotina</taxon>
        <taxon>Agaricomycetes</taxon>
        <taxon>Agaricomycetidae</taxon>
        <taxon>Agaricales</taxon>
        <taxon>Marasmiineae</taxon>
        <taxon>Physalacriaceae</taxon>
        <taxon>Armillaria</taxon>
    </lineage>
</organism>
<dbReference type="Proteomes" id="UP000217790">
    <property type="component" value="Unassembled WGS sequence"/>
</dbReference>
<dbReference type="OrthoDB" id="3052949at2759"/>
<protein>
    <submittedName>
        <fullName evidence="2">Uncharacterized protein</fullName>
    </submittedName>
</protein>
<evidence type="ECO:0000313" key="2">
    <source>
        <dbReference type="EMBL" id="PBK84537.1"/>
    </source>
</evidence>
<reference evidence="3" key="1">
    <citation type="journal article" date="2017" name="Nat. Ecol. Evol.">
        <title>Genome expansion and lineage-specific genetic innovations in the forest pathogenic fungi Armillaria.</title>
        <authorList>
            <person name="Sipos G."/>
            <person name="Prasanna A.N."/>
            <person name="Walter M.C."/>
            <person name="O'Connor E."/>
            <person name="Balint B."/>
            <person name="Krizsan K."/>
            <person name="Kiss B."/>
            <person name="Hess J."/>
            <person name="Varga T."/>
            <person name="Slot J."/>
            <person name="Riley R."/>
            <person name="Boka B."/>
            <person name="Rigling D."/>
            <person name="Barry K."/>
            <person name="Lee J."/>
            <person name="Mihaltcheva S."/>
            <person name="LaButti K."/>
            <person name="Lipzen A."/>
            <person name="Waldron R."/>
            <person name="Moloney N.M."/>
            <person name="Sperisen C."/>
            <person name="Kredics L."/>
            <person name="Vagvoelgyi C."/>
            <person name="Patrignani A."/>
            <person name="Fitzpatrick D."/>
            <person name="Nagy I."/>
            <person name="Doyle S."/>
            <person name="Anderson J.B."/>
            <person name="Grigoriev I.V."/>
            <person name="Gueldener U."/>
            <person name="Muensterkoetter M."/>
            <person name="Nagy L.G."/>
        </authorList>
    </citation>
    <scope>NUCLEOTIDE SEQUENCE [LARGE SCALE GENOMIC DNA]</scope>
    <source>
        <strain evidence="3">Ar21-2</strain>
    </source>
</reference>
<sequence>MTTPAGSRVSRPLPVDTRPGPVTVSIESPIAAAADTDTNDKEHHLQSSKLPPPVEDDIEDCCKTWAGCNPTKAKIPVLPKKIWKGQNNEVRKIHKDEQSNIMSVSERYKKQHASSLYLAKVSAKAEEVNKDKPISDRVPLDEIRKMVKDEEDAPDYEGMMKEEENALLEHLLEKRTVKVQGA</sequence>